<organism evidence="2">
    <name type="scientific">uncultured Caudovirales phage</name>
    <dbReference type="NCBI Taxonomy" id="2100421"/>
    <lineage>
        <taxon>Viruses</taxon>
        <taxon>Duplodnaviria</taxon>
        <taxon>Heunggongvirae</taxon>
        <taxon>Uroviricota</taxon>
        <taxon>Caudoviricetes</taxon>
        <taxon>Peduoviridae</taxon>
        <taxon>Maltschvirus</taxon>
        <taxon>Maltschvirus maltsch</taxon>
    </lineage>
</organism>
<gene>
    <name evidence="2" type="ORF">UFOVP978_50</name>
</gene>
<accession>A0A6J5QAK3</accession>
<dbReference type="EMBL" id="LR796937">
    <property type="protein sequence ID" value="CAB4176654.1"/>
    <property type="molecule type" value="Genomic_DNA"/>
</dbReference>
<feature type="region of interest" description="Disordered" evidence="1">
    <location>
        <begin position="47"/>
        <end position="68"/>
    </location>
</feature>
<feature type="compositionally biased region" description="Basic and acidic residues" evidence="1">
    <location>
        <begin position="53"/>
        <end position="68"/>
    </location>
</feature>
<evidence type="ECO:0000313" key="2">
    <source>
        <dbReference type="EMBL" id="CAB4176654.1"/>
    </source>
</evidence>
<name>A0A6J5QAK3_9CAUD</name>
<evidence type="ECO:0000256" key="1">
    <source>
        <dbReference type="SAM" id="MobiDB-lite"/>
    </source>
</evidence>
<proteinExistence type="predicted"/>
<reference evidence="2" key="1">
    <citation type="submission" date="2020-05" db="EMBL/GenBank/DDBJ databases">
        <authorList>
            <person name="Chiriac C."/>
            <person name="Salcher M."/>
            <person name="Ghai R."/>
            <person name="Kavagutti S V."/>
        </authorList>
    </citation>
    <scope>NUCLEOTIDE SEQUENCE</scope>
</reference>
<sequence>MSYDAWLEKPFQQAQDQSDRFEKWCEDNDQLIDDPDSVDLFVAAEEELEEGAEESRTESILDRFEAGD</sequence>
<protein>
    <submittedName>
        <fullName evidence="2">Uncharacterized protein</fullName>
    </submittedName>
</protein>